<evidence type="ECO:0000256" key="3">
    <source>
        <dbReference type="PROSITE-ProRule" id="PRU00023"/>
    </source>
</evidence>
<feature type="compositionally biased region" description="Polar residues" evidence="4">
    <location>
        <begin position="115"/>
        <end position="131"/>
    </location>
</feature>
<keyword evidence="2 3" id="KW-0040">ANK repeat</keyword>
<feature type="repeat" description="ANK" evidence="3">
    <location>
        <begin position="356"/>
        <end position="388"/>
    </location>
</feature>
<feature type="region of interest" description="Disordered" evidence="4">
    <location>
        <begin position="222"/>
        <end position="243"/>
    </location>
</feature>
<evidence type="ECO:0000256" key="4">
    <source>
        <dbReference type="SAM" id="MobiDB-lite"/>
    </source>
</evidence>
<dbReference type="PROSITE" id="PS50297">
    <property type="entry name" value="ANK_REP_REGION"/>
    <property type="match status" value="2"/>
</dbReference>
<dbReference type="Pfam" id="PF12796">
    <property type="entry name" value="Ank_2"/>
    <property type="match status" value="1"/>
</dbReference>
<feature type="compositionally biased region" description="Basic and acidic residues" evidence="4">
    <location>
        <begin position="658"/>
        <end position="668"/>
    </location>
</feature>
<dbReference type="InterPro" id="IPR036770">
    <property type="entry name" value="Ankyrin_rpt-contain_sf"/>
</dbReference>
<protein>
    <submittedName>
        <fullName evidence="5">Uncharacterized protein</fullName>
    </submittedName>
</protein>
<dbReference type="SUPFAM" id="SSF48403">
    <property type="entry name" value="Ankyrin repeat"/>
    <property type="match status" value="1"/>
</dbReference>
<dbReference type="PROSITE" id="PS50088">
    <property type="entry name" value="ANK_REPEAT"/>
    <property type="match status" value="2"/>
</dbReference>
<dbReference type="SMART" id="SM00248">
    <property type="entry name" value="ANK"/>
    <property type="match status" value="3"/>
</dbReference>
<feature type="compositionally biased region" description="Polar residues" evidence="4">
    <location>
        <begin position="230"/>
        <end position="243"/>
    </location>
</feature>
<dbReference type="InterPro" id="IPR051070">
    <property type="entry name" value="NF-kappa-B_inhibitor"/>
</dbReference>
<feature type="region of interest" description="Disordered" evidence="4">
    <location>
        <begin position="92"/>
        <end position="147"/>
    </location>
</feature>
<evidence type="ECO:0000256" key="2">
    <source>
        <dbReference type="ARBA" id="ARBA00023043"/>
    </source>
</evidence>
<feature type="compositionally biased region" description="Polar residues" evidence="4">
    <location>
        <begin position="1"/>
        <end position="16"/>
    </location>
</feature>
<dbReference type="Gene3D" id="1.25.40.20">
    <property type="entry name" value="Ankyrin repeat-containing domain"/>
    <property type="match status" value="1"/>
</dbReference>
<keyword evidence="6" id="KW-1185">Reference proteome</keyword>
<dbReference type="EMBL" id="JARBDR010000605">
    <property type="protein sequence ID" value="KAJ8311040.1"/>
    <property type="molecule type" value="Genomic_DNA"/>
</dbReference>
<sequence length="668" mass="72761">MNQGMMTKTDNNNSKSESFKMSKRKTNQSSEGRKVDAMNTDRENADRIAAAEAMSCLSSLVLLPSNSEEMIDFSQRENDKLISEALVKAQNANKTTNSTKSRRGKTKKHEGGTAIANQNTDSKATGNNAPSRSKGKSKTSTKQNNTETTQQMLTLSQNSTTHLQHNGTPIILSDIERVKNYLRDRKIAAEQQQIQQNNNSISSNSQVLKLPLLISNSSDIGSSDLKDVASPSSIKSSDSVELTPSTVESLLNTKQIEAVESSLPLKKRKILGIKDKSDKLLTATDSSGINHNKNVIDLTMEGGKKEKENVQEQKPKVGSQAPLGIINVDPQTSLMLLTEVHLALQQDEDGDLPLHIAVTPLHLAVELKFVDAIQVLLLAGANPNLVNKRGENSIHLSVKYDIIEALEIMIKKSQYQLDLNTRNFDGLSPLHTAVCKGNIAMVELLLSAGAEINIPTKGASIDLPNYAGITAAMAAQARGFQETQAILLRGMDSKSYQEGKDRDKSITPNKKVPIPRIPSKSHLIVQEGQSKPSNQNSDSNDSWTNQSNSSLQNKVIEEPMEMVDSVVEIVESSSLIPVVNISNQRTSTPEHVEINEPAASVIRHIAPPTTRTNNPIMTSEGHVTSVNASTATLLAKRLLARQTSARPLDLSSKTEQISLDRKTEGSVR</sequence>
<keyword evidence="1" id="KW-0677">Repeat</keyword>
<dbReference type="InterPro" id="IPR002110">
    <property type="entry name" value="Ankyrin_rpt"/>
</dbReference>
<feature type="compositionally biased region" description="Polar residues" evidence="4">
    <location>
        <begin position="527"/>
        <end position="549"/>
    </location>
</feature>
<proteinExistence type="predicted"/>
<evidence type="ECO:0000313" key="5">
    <source>
        <dbReference type="EMBL" id="KAJ8311040.1"/>
    </source>
</evidence>
<name>A0ABQ9F662_TEGGR</name>
<feature type="repeat" description="ANK" evidence="3">
    <location>
        <begin position="425"/>
        <end position="457"/>
    </location>
</feature>
<feature type="region of interest" description="Disordered" evidence="4">
    <location>
        <begin position="1"/>
        <end position="42"/>
    </location>
</feature>
<evidence type="ECO:0000313" key="6">
    <source>
        <dbReference type="Proteomes" id="UP001217089"/>
    </source>
</evidence>
<dbReference type="PANTHER" id="PTHR46680:SF3">
    <property type="entry name" value="NF-KAPPA-B INHIBITOR CACTUS"/>
    <property type="match status" value="1"/>
</dbReference>
<feature type="compositionally biased region" description="Basic and acidic residues" evidence="4">
    <location>
        <begin position="491"/>
        <end position="505"/>
    </location>
</feature>
<comment type="caution">
    <text evidence="5">The sequence shown here is derived from an EMBL/GenBank/DDBJ whole genome shotgun (WGS) entry which is preliminary data.</text>
</comment>
<feature type="region of interest" description="Disordered" evidence="4">
    <location>
        <begin position="645"/>
        <end position="668"/>
    </location>
</feature>
<feature type="region of interest" description="Disordered" evidence="4">
    <location>
        <begin position="491"/>
        <end position="549"/>
    </location>
</feature>
<accession>A0ABQ9F662</accession>
<dbReference type="Proteomes" id="UP001217089">
    <property type="component" value="Unassembled WGS sequence"/>
</dbReference>
<feature type="compositionally biased region" description="Basic and acidic residues" evidence="4">
    <location>
        <begin position="31"/>
        <end position="42"/>
    </location>
</feature>
<organism evidence="5 6">
    <name type="scientific">Tegillarca granosa</name>
    <name type="common">Malaysian cockle</name>
    <name type="synonym">Anadara granosa</name>
    <dbReference type="NCBI Taxonomy" id="220873"/>
    <lineage>
        <taxon>Eukaryota</taxon>
        <taxon>Metazoa</taxon>
        <taxon>Spiralia</taxon>
        <taxon>Lophotrochozoa</taxon>
        <taxon>Mollusca</taxon>
        <taxon>Bivalvia</taxon>
        <taxon>Autobranchia</taxon>
        <taxon>Pteriomorphia</taxon>
        <taxon>Arcoida</taxon>
        <taxon>Arcoidea</taxon>
        <taxon>Arcidae</taxon>
        <taxon>Tegillarca</taxon>
    </lineage>
</organism>
<reference evidence="5 6" key="1">
    <citation type="submission" date="2022-12" db="EMBL/GenBank/DDBJ databases">
        <title>Chromosome-level genome of Tegillarca granosa.</title>
        <authorList>
            <person name="Kim J."/>
        </authorList>
    </citation>
    <scope>NUCLEOTIDE SEQUENCE [LARGE SCALE GENOMIC DNA]</scope>
    <source>
        <strain evidence="5">Teg-2019</strain>
        <tissue evidence="5">Adductor muscle</tissue>
    </source>
</reference>
<evidence type="ECO:0000256" key="1">
    <source>
        <dbReference type="ARBA" id="ARBA00022737"/>
    </source>
</evidence>
<gene>
    <name evidence="5" type="ORF">KUTeg_011408</name>
</gene>
<dbReference type="PANTHER" id="PTHR46680">
    <property type="entry name" value="NF-KAPPA-B INHIBITOR ALPHA"/>
    <property type="match status" value="1"/>
</dbReference>